<reference evidence="1 2" key="1">
    <citation type="submission" date="2017-01" db="EMBL/GenBank/DDBJ databases">
        <authorList>
            <person name="Mah S.A."/>
            <person name="Swanson W.J."/>
            <person name="Moy G.W."/>
            <person name="Vacquier V.D."/>
        </authorList>
    </citation>
    <scope>NUCLEOTIDE SEQUENCE [LARGE SCALE GENOMIC DNA]</scope>
    <source>
        <strain evidence="1 2">GSMNP</strain>
    </source>
</reference>
<evidence type="ECO:0000313" key="1">
    <source>
        <dbReference type="EMBL" id="OMJ07118.1"/>
    </source>
</evidence>
<dbReference type="AlphaFoldDB" id="A0A1R1WXM2"/>
<dbReference type="OrthoDB" id="2358184at2759"/>
<proteinExistence type="predicted"/>
<dbReference type="Proteomes" id="UP000187283">
    <property type="component" value="Unassembled WGS sequence"/>
</dbReference>
<organism evidence="1 2">
    <name type="scientific">Smittium culicis</name>
    <dbReference type="NCBI Taxonomy" id="133412"/>
    <lineage>
        <taxon>Eukaryota</taxon>
        <taxon>Fungi</taxon>
        <taxon>Fungi incertae sedis</taxon>
        <taxon>Zoopagomycota</taxon>
        <taxon>Kickxellomycotina</taxon>
        <taxon>Harpellomycetes</taxon>
        <taxon>Harpellales</taxon>
        <taxon>Legeriomycetaceae</taxon>
        <taxon>Smittium</taxon>
    </lineage>
</organism>
<evidence type="ECO:0000313" key="2">
    <source>
        <dbReference type="Proteomes" id="UP000187283"/>
    </source>
</evidence>
<keyword evidence="2" id="KW-1185">Reference proteome</keyword>
<sequence length="105" mass="11947">MNYSAPPVNENFMRPAKKTDMALYGIQISLSQVTRPLENFVYRKHKEDSEADKQEKGVALESAMRLILASIATKNLLEPNGKYIEAINIHGKHLQLIENPENSFF</sequence>
<accession>A0A1R1WXM2</accession>
<comment type="caution">
    <text evidence="1">The sequence shown here is derived from an EMBL/GenBank/DDBJ whole genome shotgun (WGS) entry which is preliminary data.</text>
</comment>
<name>A0A1R1WXM2_9FUNG</name>
<gene>
    <name evidence="1" type="ORF">AYI70_g12403</name>
</gene>
<dbReference type="EMBL" id="LSSN01006111">
    <property type="protein sequence ID" value="OMJ07118.1"/>
    <property type="molecule type" value="Genomic_DNA"/>
</dbReference>
<protein>
    <submittedName>
        <fullName evidence="1">Uncharacterized protein</fullName>
    </submittedName>
</protein>